<evidence type="ECO:0000313" key="3">
    <source>
        <dbReference type="Proteomes" id="UP001497623"/>
    </source>
</evidence>
<evidence type="ECO:0000256" key="1">
    <source>
        <dbReference type="SAM" id="MobiDB-lite"/>
    </source>
</evidence>
<reference evidence="2 3" key="1">
    <citation type="submission" date="2024-05" db="EMBL/GenBank/DDBJ databases">
        <authorList>
            <person name="Wallberg A."/>
        </authorList>
    </citation>
    <scope>NUCLEOTIDE SEQUENCE [LARGE SCALE GENOMIC DNA]</scope>
</reference>
<feature type="region of interest" description="Disordered" evidence="1">
    <location>
        <begin position="268"/>
        <end position="294"/>
    </location>
</feature>
<name>A0AAV2QSI2_MEGNR</name>
<protein>
    <submittedName>
        <fullName evidence="2">Uncharacterized protein</fullName>
    </submittedName>
</protein>
<proteinExistence type="predicted"/>
<comment type="caution">
    <text evidence="2">The sequence shown here is derived from an EMBL/GenBank/DDBJ whole genome shotgun (WGS) entry which is preliminary data.</text>
</comment>
<feature type="compositionally biased region" description="Acidic residues" evidence="1">
    <location>
        <begin position="274"/>
        <end position="294"/>
    </location>
</feature>
<organism evidence="2 3">
    <name type="scientific">Meganyctiphanes norvegica</name>
    <name type="common">Northern krill</name>
    <name type="synonym">Thysanopoda norvegica</name>
    <dbReference type="NCBI Taxonomy" id="48144"/>
    <lineage>
        <taxon>Eukaryota</taxon>
        <taxon>Metazoa</taxon>
        <taxon>Ecdysozoa</taxon>
        <taxon>Arthropoda</taxon>
        <taxon>Crustacea</taxon>
        <taxon>Multicrustacea</taxon>
        <taxon>Malacostraca</taxon>
        <taxon>Eumalacostraca</taxon>
        <taxon>Eucarida</taxon>
        <taxon>Euphausiacea</taxon>
        <taxon>Euphausiidae</taxon>
        <taxon>Meganyctiphanes</taxon>
    </lineage>
</organism>
<dbReference type="Proteomes" id="UP001497623">
    <property type="component" value="Unassembled WGS sequence"/>
</dbReference>
<dbReference type="EMBL" id="CAXKWB010009698">
    <property type="protein sequence ID" value="CAL4095744.1"/>
    <property type="molecule type" value="Genomic_DNA"/>
</dbReference>
<sequence length="351" mass="40073">MASNCDQSSQSMLVNKLALLKKLIKEDSENCKKFDPKNPLELQIKNNLEISTILLWIATNHPEVLKDDAEELQDISVKRLYFCSSWEMPDELIPTDALTILVKSRLCKGLKNFCGNLNLEVMKNFPNKLWSFRLALGKHSNAGLLIDELRCRRIKHIKDQDEANYSDENITIHFRCGELDLEELTPLPDVQPKVYISNVTDNDSDWVVKAVTALQPKEDFNYDIGGLYLPHSKLTVQGVESIAKGLFDASISPEFFLISSPYIGEDGKGLNANSEEESNEVLDEDTDEDSDEDSDDFFEMISNKYGLDFMLFMNEKEMYFTDFTDSNPDDITDDFMNLMKDFLKTKSSDDC</sequence>
<gene>
    <name evidence="2" type="ORF">MNOR_LOCUS15479</name>
</gene>
<accession>A0AAV2QSI2</accession>
<evidence type="ECO:0000313" key="2">
    <source>
        <dbReference type="EMBL" id="CAL4095744.1"/>
    </source>
</evidence>
<keyword evidence="3" id="KW-1185">Reference proteome</keyword>
<dbReference type="AlphaFoldDB" id="A0AAV2QSI2"/>